<comment type="caution">
    <text evidence="1">The sequence shown here is derived from an EMBL/GenBank/DDBJ whole genome shotgun (WGS) entry which is preliminary data.</text>
</comment>
<organism evidence="1 2">
    <name type="scientific">Brevundimonas aurifodinae</name>
    <dbReference type="NCBI Taxonomy" id="1508312"/>
    <lineage>
        <taxon>Bacteria</taxon>
        <taxon>Pseudomonadati</taxon>
        <taxon>Pseudomonadota</taxon>
        <taxon>Alphaproteobacteria</taxon>
        <taxon>Caulobacterales</taxon>
        <taxon>Caulobacteraceae</taxon>
        <taxon>Brevundimonas</taxon>
    </lineage>
</organism>
<name>A0ABV1NMC0_9CAUL</name>
<sequence length="204" mass="22232">MTCDSDAAQRVEPFLIAIQDGSYGVSDDEWPAASAAFRRGLEAEFGVSFEEGNIGPSVDLPAFITLLQTPTVPLWQLAVAGFLLGKPIKDNWEAWRDMARAIRTYFSRSTFLNRESAIPIAVDALIATIDEPPTSIRLLGYEVGQAIEPVDVASEIEGVSEGPDTIYLGFVKHVFEVKADGERFRVAIEGTTINVQRMPLRGGG</sequence>
<gene>
    <name evidence="1" type="ORF">ABN401_02500</name>
</gene>
<dbReference type="Proteomes" id="UP001445732">
    <property type="component" value="Unassembled WGS sequence"/>
</dbReference>
<dbReference type="RefSeq" id="WP_349683259.1">
    <property type="nucleotide sequence ID" value="NZ_JBEGDD010000002.1"/>
</dbReference>
<keyword evidence="2" id="KW-1185">Reference proteome</keyword>
<evidence type="ECO:0000313" key="2">
    <source>
        <dbReference type="Proteomes" id="UP001445732"/>
    </source>
</evidence>
<reference evidence="1 2" key="1">
    <citation type="submission" date="2024-06" db="EMBL/GenBank/DDBJ databases">
        <title>Brevundimonas sp. C11.</title>
        <authorList>
            <person name="Maltman C."/>
        </authorList>
    </citation>
    <scope>NUCLEOTIDE SEQUENCE [LARGE SCALE GENOMIC DNA]</scope>
    <source>
        <strain evidence="1 2">C11</strain>
    </source>
</reference>
<accession>A0ABV1NMC0</accession>
<dbReference type="EMBL" id="JBEGDD010000002">
    <property type="protein sequence ID" value="MEQ7154079.1"/>
    <property type="molecule type" value="Genomic_DNA"/>
</dbReference>
<protein>
    <submittedName>
        <fullName evidence="1">Uncharacterized protein</fullName>
    </submittedName>
</protein>
<evidence type="ECO:0000313" key="1">
    <source>
        <dbReference type="EMBL" id="MEQ7154079.1"/>
    </source>
</evidence>
<proteinExistence type="predicted"/>